<dbReference type="Proteomes" id="UP000234681">
    <property type="component" value="Chromosome 3"/>
</dbReference>
<dbReference type="AlphaFoldDB" id="A6HNK0"/>
<evidence type="ECO:0000313" key="2">
    <source>
        <dbReference type="Proteomes" id="UP000234681"/>
    </source>
</evidence>
<sequence>MQLDEQRPEYTACHYSDTQARRLRSQGRLQQSPEATSVWVSAAACLWKAPESLTHVYIPTLLTS</sequence>
<proteinExistence type="predicted"/>
<reference evidence="2" key="1">
    <citation type="submission" date="2005-09" db="EMBL/GenBank/DDBJ databases">
        <authorList>
            <person name="Mural R.J."/>
            <person name="Li P.W."/>
            <person name="Adams M.D."/>
            <person name="Amanatides P.G."/>
            <person name="Baden-Tillson H."/>
            <person name="Barnstead M."/>
            <person name="Chin S.H."/>
            <person name="Dew I."/>
            <person name="Evans C.A."/>
            <person name="Ferriera S."/>
            <person name="Flanigan M."/>
            <person name="Fosler C."/>
            <person name="Glodek A."/>
            <person name="Gu Z."/>
            <person name="Holt R.A."/>
            <person name="Jennings D."/>
            <person name="Kraft C.L."/>
            <person name="Lu F."/>
            <person name="Nguyen T."/>
            <person name="Nusskern D.R."/>
            <person name="Pfannkoch C.M."/>
            <person name="Sitter C."/>
            <person name="Sutton G.G."/>
            <person name="Venter J.C."/>
            <person name="Wang Z."/>
            <person name="Woodage T."/>
            <person name="Zheng X.H."/>
            <person name="Zhong F."/>
        </authorList>
    </citation>
    <scope>NUCLEOTIDE SEQUENCE [LARGE SCALE GENOMIC DNA]</scope>
    <source>
        <strain>BN</strain>
        <strain evidence="2">Sprague-Dawley</strain>
    </source>
</reference>
<dbReference type="EMBL" id="CH473949">
    <property type="protein sequence ID" value="EDL79601.1"/>
    <property type="molecule type" value="Genomic_DNA"/>
</dbReference>
<protein>
    <submittedName>
        <fullName evidence="1">RCG27200</fullName>
    </submittedName>
</protein>
<gene>
    <name evidence="1" type="ORF">rCG_27200</name>
</gene>
<evidence type="ECO:0000313" key="1">
    <source>
        <dbReference type="EMBL" id="EDL79601.1"/>
    </source>
</evidence>
<accession>A6HNK0</accession>
<organism evidence="1 2">
    <name type="scientific">Rattus norvegicus</name>
    <name type="common">Rat</name>
    <dbReference type="NCBI Taxonomy" id="10116"/>
    <lineage>
        <taxon>Eukaryota</taxon>
        <taxon>Metazoa</taxon>
        <taxon>Chordata</taxon>
        <taxon>Craniata</taxon>
        <taxon>Vertebrata</taxon>
        <taxon>Euteleostomi</taxon>
        <taxon>Mammalia</taxon>
        <taxon>Eutheria</taxon>
        <taxon>Euarchontoglires</taxon>
        <taxon>Glires</taxon>
        <taxon>Rodentia</taxon>
        <taxon>Myomorpha</taxon>
        <taxon>Muroidea</taxon>
        <taxon>Muridae</taxon>
        <taxon>Murinae</taxon>
        <taxon>Rattus</taxon>
    </lineage>
</organism>
<name>A6HNK0_RAT</name>